<dbReference type="GO" id="GO:0032259">
    <property type="term" value="P:methylation"/>
    <property type="evidence" value="ECO:0007669"/>
    <property type="project" value="UniProtKB-KW"/>
</dbReference>
<reference evidence="2 3" key="1">
    <citation type="submission" date="2019-04" db="EMBL/GenBank/DDBJ databases">
        <title>Cohnella sp. nov. isolated from preserved vegetables.</title>
        <authorList>
            <person name="Lin S.-Y."/>
            <person name="Hung M.-H."/>
            <person name="Young C.-C."/>
        </authorList>
    </citation>
    <scope>NUCLEOTIDE SEQUENCE [LARGE SCALE GENOMIC DNA]</scope>
    <source>
        <strain evidence="2 3">CC-MHH1044</strain>
    </source>
</reference>
<accession>A0A4S4BQB1</accession>
<dbReference type="InterPro" id="IPR013216">
    <property type="entry name" value="Methyltransf_11"/>
</dbReference>
<keyword evidence="3" id="KW-1185">Reference proteome</keyword>
<keyword evidence="2" id="KW-0489">Methyltransferase</keyword>
<evidence type="ECO:0000313" key="3">
    <source>
        <dbReference type="Proteomes" id="UP000310636"/>
    </source>
</evidence>
<comment type="caution">
    <text evidence="2">The sequence shown here is derived from an EMBL/GenBank/DDBJ whole genome shotgun (WGS) entry which is preliminary data.</text>
</comment>
<proteinExistence type="predicted"/>
<evidence type="ECO:0000259" key="1">
    <source>
        <dbReference type="Pfam" id="PF08241"/>
    </source>
</evidence>
<keyword evidence="2" id="KW-0808">Transferase</keyword>
<dbReference type="Gene3D" id="3.40.50.150">
    <property type="entry name" value="Vaccinia Virus protein VP39"/>
    <property type="match status" value="1"/>
</dbReference>
<dbReference type="Proteomes" id="UP000310636">
    <property type="component" value="Unassembled WGS sequence"/>
</dbReference>
<dbReference type="PANTHER" id="PTHR43861">
    <property type="entry name" value="TRANS-ACONITATE 2-METHYLTRANSFERASE-RELATED"/>
    <property type="match status" value="1"/>
</dbReference>
<dbReference type="Pfam" id="PF08241">
    <property type="entry name" value="Methyltransf_11"/>
    <property type="match status" value="1"/>
</dbReference>
<organism evidence="2 3">
    <name type="scientific">Cohnella fermenti</name>
    <dbReference type="NCBI Taxonomy" id="2565925"/>
    <lineage>
        <taxon>Bacteria</taxon>
        <taxon>Bacillati</taxon>
        <taxon>Bacillota</taxon>
        <taxon>Bacilli</taxon>
        <taxon>Bacillales</taxon>
        <taxon>Paenibacillaceae</taxon>
        <taxon>Cohnella</taxon>
    </lineage>
</organism>
<dbReference type="EMBL" id="SSOB01000022">
    <property type="protein sequence ID" value="THF76950.1"/>
    <property type="molecule type" value="Genomic_DNA"/>
</dbReference>
<dbReference type="InterPro" id="IPR029063">
    <property type="entry name" value="SAM-dependent_MTases_sf"/>
</dbReference>
<name>A0A4S4BQB1_9BACL</name>
<protein>
    <submittedName>
        <fullName evidence="2">Methyltransferase domain-containing protein</fullName>
    </submittedName>
</protein>
<dbReference type="RefSeq" id="WP_136371197.1">
    <property type="nucleotide sequence ID" value="NZ_SSOB01000022.1"/>
</dbReference>
<dbReference type="PANTHER" id="PTHR43861:SF1">
    <property type="entry name" value="TRANS-ACONITATE 2-METHYLTRANSFERASE"/>
    <property type="match status" value="1"/>
</dbReference>
<feature type="domain" description="Methyltransferase type 11" evidence="1">
    <location>
        <begin position="20"/>
        <end position="109"/>
    </location>
</feature>
<gene>
    <name evidence="2" type="ORF">E6C55_17975</name>
</gene>
<sequence length="236" mass="25936">MIEAGEIGKLLNPRPGERILDLGCGNGDLTAWIAAAGADVMGIDSSEEAIARARMRHEHLRFEVADARSYRAASPFDGVFSHAVLHWIPEPEQAVAAVWQALRAGGRFVAEFAAEGNVATVTDAIERALREHGYAGEGWNPWYLPSIGQHASLLEKIGFRVAFAQHIDAPTPVKHELGLRHWLNGFSRIFGAEVAPEHLESIFASVEAETEPKLKRDGRWTMDTARLRIVAFKPGE</sequence>
<dbReference type="GO" id="GO:0008757">
    <property type="term" value="F:S-adenosylmethionine-dependent methyltransferase activity"/>
    <property type="evidence" value="ECO:0007669"/>
    <property type="project" value="InterPro"/>
</dbReference>
<evidence type="ECO:0000313" key="2">
    <source>
        <dbReference type="EMBL" id="THF76950.1"/>
    </source>
</evidence>
<dbReference type="CDD" id="cd02440">
    <property type="entry name" value="AdoMet_MTases"/>
    <property type="match status" value="1"/>
</dbReference>
<dbReference type="AlphaFoldDB" id="A0A4S4BQB1"/>
<dbReference type="OrthoDB" id="9760689at2"/>
<dbReference type="SUPFAM" id="SSF53335">
    <property type="entry name" value="S-adenosyl-L-methionine-dependent methyltransferases"/>
    <property type="match status" value="1"/>
</dbReference>